<comment type="caution">
    <text evidence="2">The sequence shown here is derived from an EMBL/GenBank/DDBJ whole genome shotgun (WGS) entry which is preliminary data.</text>
</comment>
<keyword evidence="1" id="KW-0812">Transmembrane</keyword>
<evidence type="ECO:0000313" key="2">
    <source>
        <dbReference type="EMBL" id="KAG9487499.1"/>
    </source>
</evidence>
<proteinExistence type="predicted"/>
<keyword evidence="1" id="KW-1133">Transmembrane helix</keyword>
<organism evidence="2 3">
    <name type="scientific">Eleutherodactylus coqui</name>
    <name type="common">Puerto Rican coqui</name>
    <dbReference type="NCBI Taxonomy" id="57060"/>
    <lineage>
        <taxon>Eukaryota</taxon>
        <taxon>Metazoa</taxon>
        <taxon>Chordata</taxon>
        <taxon>Craniata</taxon>
        <taxon>Vertebrata</taxon>
        <taxon>Euteleostomi</taxon>
        <taxon>Amphibia</taxon>
        <taxon>Batrachia</taxon>
        <taxon>Anura</taxon>
        <taxon>Neobatrachia</taxon>
        <taxon>Hyloidea</taxon>
        <taxon>Eleutherodactylidae</taxon>
        <taxon>Eleutherodactylinae</taxon>
        <taxon>Eleutherodactylus</taxon>
        <taxon>Eleutherodactylus</taxon>
    </lineage>
</organism>
<reference evidence="2" key="1">
    <citation type="thesis" date="2020" institute="ProQuest LLC" country="789 East Eisenhower Parkway, Ann Arbor, MI, USA">
        <title>Comparative Genomics and Chromosome Evolution.</title>
        <authorList>
            <person name="Mudd A.B."/>
        </authorList>
    </citation>
    <scope>NUCLEOTIDE SEQUENCE</scope>
    <source>
        <strain evidence="2">HN-11 Male</strain>
        <tissue evidence="2">Kidney and liver</tissue>
    </source>
</reference>
<dbReference type="AlphaFoldDB" id="A0A8J6FIX7"/>
<dbReference type="Proteomes" id="UP000770717">
    <property type="component" value="Unassembled WGS sequence"/>
</dbReference>
<keyword evidence="1" id="KW-0472">Membrane</keyword>
<gene>
    <name evidence="2" type="ORF">GDO78_007386</name>
</gene>
<accession>A0A8J6FIX7</accession>
<evidence type="ECO:0000313" key="3">
    <source>
        <dbReference type="Proteomes" id="UP000770717"/>
    </source>
</evidence>
<sequence>MLLCFICAVKQDCRSHLLHHLSSVLSLCSLCCYIGLQVTSAVLQYIICPQCYLWCYIGLQVILSVLSIIAVCYLWC</sequence>
<name>A0A8J6FIX7_ELECQ</name>
<dbReference type="EMBL" id="WNTK01000003">
    <property type="protein sequence ID" value="KAG9487499.1"/>
    <property type="molecule type" value="Genomic_DNA"/>
</dbReference>
<feature type="transmembrane region" description="Helical" evidence="1">
    <location>
        <begin position="24"/>
        <end position="47"/>
    </location>
</feature>
<keyword evidence="3" id="KW-1185">Reference proteome</keyword>
<evidence type="ECO:0000256" key="1">
    <source>
        <dbReference type="SAM" id="Phobius"/>
    </source>
</evidence>
<feature type="transmembrane region" description="Helical" evidence="1">
    <location>
        <begin position="53"/>
        <end position="75"/>
    </location>
</feature>
<protein>
    <submittedName>
        <fullName evidence="2">Uncharacterized protein</fullName>
    </submittedName>
</protein>